<keyword evidence="3" id="KW-0472">Membrane</keyword>
<evidence type="ECO:0000256" key="4">
    <source>
        <dbReference type="ARBA" id="ARBA00023139"/>
    </source>
</evidence>
<dbReference type="PANTHER" id="PTHR43649:SF33">
    <property type="entry name" value="POLYGALACTURONAN_RHAMNOGALACTURONAN-BINDING PROTEIN YTCQ"/>
    <property type="match status" value="1"/>
</dbReference>
<organism evidence="7 8">
    <name type="scientific">Paenibacillus oceani</name>
    <dbReference type="NCBI Taxonomy" id="2772510"/>
    <lineage>
        <taxon>Bacteria</taxon>
        <taxon>Bacillati</taxon>
        <taxon>Bacillota</taxon>
        <taxon>Bacilli</taxon>
        <taxon>Bacillales</taxon>
        <taxon>Paenibacillaceae</taxon>
        <taxon>Paenibacillus</taxon>
    </lineage>
</organism>
<dbReference type="Pfam" id="PF01547">
    <property type="entry name" value="SBP_bac_1"/>
    <property type="match status" value="1"/>
</dbReference>
<reference evidence="7" key="1">
    <citation type="submission" date="2020-09" db="EMBL/GenBank/DDBJ databases">
        <title>A novel bacterium of genus Paenibacillus, isolated from South China Sea.</title>
        <authorList>
            <person name="Huang H."/>
            <person name="Mo K."/>
            <person name="Hu Y."/>
        </authorList>
    </citation>
    <scope>NUCLEOTIDE SEQUENCE</scope>
    <source>
        <strain evidence="7">IB182363</strain>
    </source>
</reference>
<feature type="chain" id="PRO_5038757110" evidence="6">
    <location>
        <begin position="29"/>
        <end position="512"/>
    </location>
</feature>
<dbReference type="InterPro" id="IPR050490">
    <property type="entry name" value="Bact_solute-bd_prot1"/>
</dbReference>
<evidence type="ECO:0000256" key="5">
    <source>
        <dbReference type="ARBA" id="ARBA00023288"/>
    </source>
</evidence>
<sequence length="512" mass="56281">MKGRQKRSRTRAAASLLVAAGLSAALLAGCGSGSAPAPGAEAGGAGEPFRMTMMSPFYNAQPPAANESNPAFQALQELTNTKLQVTYVPSATYEDKLNVTLASGNLPQAIVVLNAKSSTILNAARAGAFWEIGPYIADYPNLKSYWNDTIAFHTSIDGKTYGIFRARPFVRTGFIYRKDWLDKLGLQPPRTVQDIYDIAKAFTLGDPDGNGKHDTFGLTTTSDNIDAMVRMFGIAQGGVNGWGVRDGKPVAMHMTPEYGEAVSLLRNMYAEKLINPDYVTLKGLKLYDGFNLGKAGMYVGVLDDAYNRHPDLYKLFPEAKLDFVLTLEGKGGAKTMAFPGHAGMIMFPKSSIKTEQELRKALAYFDKALDSKVLMLAAWGVEGVHYKLENGIPVYINEQLFKDQAAELAHLRVQPAVVEWPSDHEMVKKYKRLWKENEKNGVASVIESFIPPQELINKEASMGNVITDARDKYILGQIDEAAFRAAGEQWKKRVGDDLSKEIASFLERAKQK</sequence>
<dbReference type="Gene3D" id="3.40.190.10">
    <property type="entry name" value="Periplasmic binding protein-like II"/>
    <property type="match status" value="2"/>
</dbReference>
<dbReference type="EMBL" id="JACXJA010000003">
    <property type="protein sequence ID" value="MBD2860953.1"/>
    <property type="molecule type" value="Genomic_DNA"/>
</dbReference>
<keyword evidence="4" id="KW-0564">Palmitate</keyword>
<dbReference type="SUPFAM" id="SSF53850">
    <property type="entry name" value="Periplasmic binding protein-like II"/>
    <property type="match status" value="1"/>
</dbReference>
<dbReference type="Proteomes" id="UP000639396">
    <property type="component" value="Unassembled WGS sequence"/>
</dbReference>
<dbReference type="RefSeq" id="WP_190924513.1">
    <property type="nucleotide sequence ID" value="NZ_JACXJA010000003.1"/>
</dbReference>
<dbReference type="PROSITE" id="PS51257">
    <property type="entry name" value="PROKAR_LIPOPROTEIN"/>
    <property type="match status" value="1"/>
</dbReference>
<evidence type="ECO:0000313" key="7">
    <source>
        <dbReference type="EMBL" id="MBD2860953.1"/>
    </source>
</evidence>
<gene>
    <name evidence="7" type="ORF">IDH45_02995</name>
</gene>
<evidence type="ECO:0000256" key="2">
    <source>
        <dbReference type="ARBA" id="ARBA00022729"/>
    </source>
</evidence>
<dbReference type="PANTHER" id="PTHR43649">
    <property type="entry name" value="ARABINOSE-BINDING PROTEIN-RELATED"/>
    <property type="match status" value="1"/>
</dbReference>
<accession>A0A927C430</accession>
<evidence type="ECO:0000256" key="3">
    <source>
        <dbReference type="ARBA" id="ARBA00023136"/>
    </source>
</evidence>
<keyword evidence="5" id="KW-0449">Lipoprotein</keyword>
<keyword evidence="8" id="KW-1185">Reference proteome</keyword>
<evidence type="ECO:0000256" key="1">
    <source>
        <dbReference type="ARBA" id="ARBA00022475"/>
    </source>
</evidence>
<keyword evidence="2 6" id="KW-0732">Signal</keyword>
<name>A0A927C430_9BACL</name>
<feature type="signal peptide" evidence="6">
    <location>
        <begin position="1"/>
        <end position="28"/>
    </location>
</feature>
<protein>
    <submittedName>
        <fullName evidence="7">Extracellular solute-binding protein</fullName>
    </submittedName>
</protein>
<keyword evidence="1" id="KW-1003">Cell membrane</keyword>
<comment type="caution">
    <text evidence="7">The sequence shown here is derived from an EMBL/GenBank/DDBJ whole genome shotgun (WGS) entry which is preliminary data.</text>
</comment>
<proteinExistence type="predicted"/>
<evidence type="ECO:0000313" key="8">
    <source>
        <dbReference type="Proteomes" id="UP000639396"/>
    </source>
</evidence>
<dbReference type="AlphaFoldDB" id="A0A927C430"/>
<evidence type="ECO:0000256" key="6">
    <source>
        <dbReference type="SAM" id="SignalP"/>
    </source>
</evidence>
<dbReference type="InterPro" id="IPR006059">
    <property type="entry name" value="SBP"/>
</dbReference>